<evidence type="ECO:0000313" key="4">
    <source>
        <dbReference type="Proteomes" id="UP000182258"/>
    </source>
</evidence>
<reference evidence="2 4" key="2">
    <citation type="submission" date="2016-10" db="EMBL/GenBank/DDBJ databases">
        <authorList>
            <person name="de Groot N.N."/>
        </authorList>
    </citation>
    <scope>NUCLEOTIDE SEQUENCE [LARGE SCALE GENOMIC DNA]</scope>
    <source>
        <strain evidence="2 4">CGMCC 1.10210</strain>
    </source>
</reference>
<protein>
    <submittedName>
        <fullName evidence="2">Uncharacterized protein</fullName>
    </submittedName>
</protein>
<evidence type="ECO:0000313" key="1">
    <source>
        <dbReference type="EMBL" id="KKC31370.1"/>
    </source>
</evidence>
<proteinExistence type="predicted"/>
<evidence type="ECO:0000313" key="2">
    <source>
        <dbReference type="EMBL" id="SFD48213.1"/>
    </source>
</evidence>
<dbReference type="Proteomes" id="UP000033519">
    <property type="component" value="Unassembled WGS sequence"/>
</dbReference>
<gene>
    <name evidence="2" type="ORF">SAMN04488059_1791</name>
    <name evidence="1" type="ORF">WH91_19850</name>
</gene>
<evidence type="ECO:0000313" key="3">
    <source>
        <dbReference type="Proteomes" id="UP000033519"/>
    </source>
</evidence>
<sequence length="279" mass="31495">MGTLVFDNIIAVTALYDIGRGGVGRPIEQYIGWLNATLRLPVRFTVFLDPSIELGQIHPKPGDRLVQVPIVEWYPMRWEEQVDRIGISLDSQDLTFTLPRYALLVMSKFDMLKRVAVEEGDSAKMLWVDAGLSRFFRQDMADGLLSRKWLEKFRDASFAASPTPWGLKQIRKGRVEGLVGTSPRLVTGGDLYMTGAGAVHAAQLLHELVEQRWLPNNKWDNEQVAMGQLLADGWPGFKSTKATREFASIVADLFSLRTHRRGIAGQVDHWFEKLSKTRA</sequence>
<name>A0A0F5PRY9_9HYPH</name>
<dbReference type="PATRIC" id="fig|728005.3.peg.2291"/>
<keyword evidence="3" id="KW-1185">Reference proteome</keyword>
<dbReference type="EMBL" id="FOMB01000079">
    <property type="protein sequence ID" value="SFD48213.1"/>
    <property type="molecule type" value="Genomic_DNA"/>
</dbReference>
<organism evidence="2 4">
    <name type="scientific">Devosia psychrophila</name>
    <dbReference type="NCBI Taxonomy" id="728005"/>
    <lineage>
        <taxon>Bacteria</taxon>
        <taxon>Pseudomonadati</taxon>
        <taxon>Pseudomonadota</taxon>
        <taxon>Alphaproteobacteria</taxon>
        <taxon>Hyphomicrobiales</taxon>
        <taxon>Devosiaceae</taxon>
        <taxon>Devosia</taxon>
    </lineage>
</organism>
<accession>A0A0F5PRY9</accession>
<dbReference type="AlphaFoldDB" id="A0A0F5PRY9"/>
<dbReference type="Proteomes" id="UP000182258">
    <property type="component" value="Unassembled WGS sequence"/>
</dbReference>
<reference evidence="1 3" key="1">
    <citation type="submission" date="2015-03" db="EMBL/GenBank/DDBJ databases">
        <authorList>
            <person name="Lepp D."/>
            <person name="Hassan Y.I."/>
            <person name="Li X.-Z."/>
            <person name="Zhou T."/>
        </authorList>
    </citation>
    <scope>NUCLEOTIDE SEQUENCE [LARGE SCALE GENOMIC DNA]</scope>
    <source>
        <strain evidence="1 3">Cr7-05</strain>
    </source>
</reference>
<dbReference type="EMBL" id="LAPV01000181">
    <property type="protein sequence ID" value="KKC31370.1"/>
    <property type="molecule type" value="Genomic_DNA"/>
</dbReference>